<dbReference type="InterPro" id="IPR013057">
    <property type="entry name" value="AA_transpt_TM"/>
</dbReference>
<dbReference type="PANTHER" id="PTHR31902">
    <property type="entry name" value="ACTIN PATCHES DISTAL PROTEIN 1"/>
    <property type="match status" value="1"/>
</dbReference>
<dbReference type="SUPFAM" id="SSF52833">
    <property type="entry name" value="Thioredoxin-like"/>
    <property type="match status" value="1"/>
</dbReference>
<evidence type="ECO:0000313" key="9">
    <source>
        <dbReference type="Proteomes" id="UP001151760"/>
    </source>
</evidence>
<evidence type="ECO:0000256" key="4">
    <source>
        <dbReference type="ARBA" id="ARBA00022989"/>
    </source>
</evidence>
<dbReference type="InterPro" id="IPR009737">
    <property type="entry name" value="Aim32/Apd1-like"/>
</dbReference>
<keyword evidence="3" id="KW-0029">Amino-acid transport</keyword>
<dbReference type="CDD" id="cd03062">
    <property type="entry name" value="TRX_Fd_Sucrase"/>
    <property type="match status" value="1"/>
</dbReference>
<accession>A0ABQ5ALN2</accession>
<feature type="transmembrane region" description="Helical" evidence="6">
    <location>
        <begin position="223"/>
        <end position="241"/>
    </location>
</feature>
<sequence>MIAITRVMLTGRRNYSSGLKESNVHSFVEDVFVNGKPWASGTEEKVAASYVFVCAHNSRDKRCGVCGPPLIEKFNEEIGVRGLKDQVFVSACSHVGGHKYSGNLTIYSAAQDEKVSGTVSNHKYAGNLIIHRLAMIRRFFEDYKKNANKEVDVNDFLRGAEAIEDTLKSPPSETTTMKKASRSAIVITNVFYLLCGSFVYAAFGNNTSGKLLTGFGFYEPYWLVDLANACVIIHLVGGYQVPHMFSD</sequence>
<keyword evidence="9" id="KW-1185">Reference proteome</keyword>
<name>A0ABQ5ALN2_9ASTR</name>
<reference evidence="8" key="2">
    <citation type="submission" date="2022-01" db="EMBL/GenBank/DDBJ databases">
        <authorList>
            <person name="Yamashiro T."/>
            <person name="Shiraishi A."/>
            <person name="Satake H."/>
            <person name="Nakayama K."/>
        </authorList>
    </citation>
    <scope>NUCLEOTIDE SEQUENCE</scope>
</reference>
<evidence type="ECO:0000256" key="3">
    <source>
        <dbReference type="ARBA" id="ARBA00022970"/>
    </source>
</evidence>
<dbReference type="Pfam" id="PF01490">
    <property type="entry name" value="Aa_trans"/>
    <property type="match status" value="1"/>
</dbReference>
<protein>
    <submittedName>
        <fullName evidence="8">Altered inheritance of mitochondria protein 32-like protein</fullName>
    </submittedName>
</protein>
<evidence type="ECO:0000313" key="8">
    <source>
        <dbReference type="EMBL" id="GJT03221.1"/>
    </source>
</evidence>
<evidence type="ECO:0000256" key="1">
    <source>
        <dbReference type="ARBA" id="ARBA00004370"/>
    </source>
</evidence>
<dbReference type="Gene3D" id="3.40.30.10">
    <property type="entry name" value="Glutaredoxin"/>
    <property type="match status" value="1"/>
</dbReference>
<organism evidence="8 9">
    <name type="scientific">Tanacetum coccineum</name>
    <dbReference type="NCBI Taxonomy" id="301880"/>
    <lineage>
        <taxon>Eukaryota</taxon>
        <taxon>Viridiplantae</taxon>
        <taxon>Streptophyta</taxon>
        <taxon>Embryophyta</taxon>
        <taxon>Tracheophyta</taxon>
        <taxon>Spermatophyta</taxon>
        <taxon>Magnoliopsida</taxon>
        <taxon>eudicotyledons</taxon>
        <taxon>Gunneridae</taxon>
        <taxon>Pentapetalae</taxon>
        <taxon>asterids</taxon>
        <taxon>campanulids</taxon>
        <taxon>Asterales</taxon>
        <taxon>Asteraceae</taxon>
        <taxon>Asteroideae</taxon>
        <taxon>Anthemideae</taxon>
        <taxon>Anthemidinae</taxon>
        <taxon>Tanacetum</taxon>
    </lineage>
</organism>
<evidence type="ECO:0000256" key="2">
    <source>
        <dbReference type="ARBA" id="ARBA00022692"/>
    </source>
</evidence>
<evidence type="ECO:0000256" key="6">
    <source>
        <dbReference type="SAM" id="Phobius"/>
    </source>
</evidence>
<comment type="subcellular location">
    <subcellularLocation>
        <location evidence="1">Membrane</location>
    </subcellularLocation>
</comment>
<dbReference type="Pfam" id="PF06999">
    <property type="entry name" value="Suc_Fer-like"/>
    <property type="match status" value="1"/>
</dbReference>
<dbReference type="InterPro" id="IPR036249">
    <property type="entry name" value="Thioredoxin-like_sf"/>
</dbReference>
<comment type="caution">
    <text evidence="8">The sequence shown here is derived from an EMBL/GenBank/DDBJ whole genome shotgun (WGS) entry which is preliminary data.</text>
</comment>
<keyword evidence="5 6" id="KW-0472">Membrane</keyword>
<proteinExistence type="predicted"/>
<keyword evidence="4 6" id="KW-1133">Transmembrane helix</keyword>
<evidence type="ECO:0000256" key="5">
    <source>
        <dbReference type="ARBA" id="ARBA00023136"/>
    </source>
</evidence>
<feature type="domain" description="Amino acid transporter transmembrane" evidence="7">
    <location>
        <begin position="163"/>
        <end position="242"/>
    </location>
</feature>
<feature type="transmembrane region" description="Helical" evidence="6">
    <location>
        <begin position="184"/>
        <end position="203"/>
    </location>
</feature>
<keyword evidence="3" id="KW-0813">Transport</keyword>
<keyword evidence="2 6" id="KW-0812">Transmembrane</keyword>
<evidence type="ECO:0000259" key="7">
    <source>
        <dbReference type="Pfam" id="PF01490"/>
    </source>
</evidence>
<dbReference type="EMBL" id="BQNB010012409">
    <property type="protein sequence ID" value="GJT03221.1"/>
    <property type="molecule type" value="Genomic_DNA"/>
</dbReference>
<reference evidence="8" key="1">
    <citation type="journal article" date="2022" name="Int. J. Mol. Sci.">
        <title>Draft Genome of Tanacetum Coccineum: Genomic Comparison of Closely Related Tanacetum-Family Plants.</title>
        <authorList>
            <person name="Yamashiro T."/>
            <person name="Shiraishi A."/>
            <person name="Nakayama K."/>
            <person name="Satake H."/>
        </authorList>
    </citation>
    <scope>NUCLEOTIDE SEQUENCE</scope>
</reference>
<dbReference type="Proteomes" id="UP001151760">
    <property type="component" value="Unassembled WGS sequence"/>
</dbReference>
<gene>
    <name evidence="8" type="ORF">Tco_0824390</name>
</gene>
<dbReference type="PANTHER" id="PTHR31902:SF10">
    <property type="entry name" value="SUCRASE_FERREDOXIN-LIKE FAMILY PROTEIN"/>
    <property type="match status" value="1"/>
</dbReference>